<accession>A0ABS2HHP0</accession>
<protein>
    <submittedName>
        <fullName evidence="2">Glycine zipper family protein</fullName>
    </submittedName>
</protein>
<reference evidence="2 3" key="1">
    <citation type="submission" date="2021-02" db="EMBL/GenBank/DDBJ databases">
        <authorList>
            <person name="Park J.-S."/>
        </authorList>
    </citation>
    <scope>NUCLEOTIDE SEQUENCE [LARGE SCALE GENOMIC DNA]</scope>
    <source>
        <strain evidence="2 3">188UL20-2</strain>
    </source>
</reference>
<dbReference type="EMBL" id="JAFEUM010000004">
    <property type="protein sequence ID" value="MBM7037053.1"/>
    <property type="molecule type" value="Genomic_DNA"/>
</dbReference>
<dbReference type="RefSeq" id="WP_205158608.1">
    <property type="nucleotide sequence ID" value="NZ_JAFEUM010000004.1"/>
</dbReference>
<keyword evidence="3" id="KW-1185">Reference proteome</keyword>
<evidence type="ECO:0000313" key="3">
    <source>
        <dbReference type="Proteomes" id="UP000809621"/>
    </source>
</evidence>
<comment type="caution">
    <text evidence="2">The sequence shown here is derived from an EMBL/GenBank/DDBJ whole genome shotgun (WGS) entry which is preliminary data.</text>
</comment>
<organism evidence="2 3">
    <name type="scientific">Vibrio ulleungensis</name>
    <dbReference type="NCBI Taxonomy" id="2807619"/>
    <lineage>
        <taxon>Bacteria</taxon>
        <taxon>Pseudomonadati</taxon>
        <taxon>Pseudomonadota</taxon>
        <taxon>Gammaproteobacteria</taxon>
        <taxon>Vibrionales</taxon>
        <taxon>Vibrionaceae</taxon>
        <taxon>Vibrio</taxon>
    </lineage>
</organism>
<feature type="chain" id="PRO_5045166464" evidence="1">
    <location>
        <begin position="32"/>
        <end position="145"/>
    </location>
</feature>
<name>A0ABS2HHP0_9VIBR</name>
<keyword evidence="1" id="KW-0732">Signal</keyword>
<feature type="signal peptide" evidence="1">
    <location>
        <begin position="1"/>
        <end position="31"/>
    </location>
</feature>
<dbReference type="Proteomes" id="UP000809621">
    <property type="component" value="Unassembled WGS sequence"/>
</dbReference>
<evidence type="ECO:0000313" key="2">
    <source>
        <dbReference type="EMBL" id="MBM7037053.1"/>
    </source>
</evidence>
<gene>
    <name evidence="2" type="ORF">JQC93_11625</name>
</gene>
<evidence type="ECO:0000256" key="1">
    <source>
        <dbReference type="SAM" id="SignalP"/>
    </source>
</evidence>
<sequence>MNRSHSRRLTSNLSIALSLAGLLALPNTAFAHNILFDESQYDQSEFSVDYRQCEAMLDNVGNNEGAGAVEQGVKRGARGAAAGAAAGSISGNSGSEAAKKGAAIGTTVGILSGRGSKNAAASQNQKERDDLMRNCMSGRGYQPLN</sequence>
<proteinExistence type="predicted"/>